<evidence type="ECO:0000313" key="1">
    <source>
        <dbReference type="EMBL" id="TCJ13442.1"/>
    </source>
</evidence>
<dbReference type="OrthoDB" id="672868at2"/>
<accession>A0A4R1B5M5</accession>
<gene>
    <name evidence="1" type="ORF">EZJ19_10350</name>
</gene>
<comment type="caution">
    <text evidence="1">The sequence shown here is derived from an EMBL/GenBank/DDBJ whole genome shotgun (WGS) entry which is preliminary data.</text>
</comment>
<dbReference type="EMBL" id="SJZB01000039">
    <property type="protein sequence ID" value="TCJ13442.1"/>
    <property type="molecule type" value="Genomic_DNA"/>
</dbReference>
<name>A0A4R1B5M5_9PROT</name>
<sequence>MKQGAASICLAVATLSGQAQSDPVLPIKSGEYIFQHRDAEFPHSPGFPVRVVVRGNQITVINPKPYGPIPSGLIDQATLMWHSRTKQWILGYAESDRDAPEVGGCSAGPNTIDFESRIIWTCEGGP</sequence>
<evidence type="ECO:0000313" key="2">
    <source>
        <dbReference type="Proteomes" id="UP000295443"/>
    </source>
</evidence>
<organism evidence="1 2">
    <name type="scientific">Parasulfuritortus cantonensis</name>
    <dbReference type="NCBI Taxonomy" id="2528202"/>
    <lineage>
        <taxon>Bacteria</taxon>
        <taxon>Pseudomonadati</taxon>
        <taxon>Pseudomonadota</taxon>
        <taxon>Betaproteobacteria</taxon>
        <taxon>Nitrosomonadales</taxon>
        <taxon>Thiobacillaceae</taxon>
        <taxon>Parasulfuritortus</taxon>
    </lineage>
</organism>
<protein>
    <submittedName>
        <fullName evidence="1">Uncharacterized protein</fullName>
    </submittedName>
</protein>
<keyword evidence="2" id="KW-1185">Reference proteome</keyword>
<proteinExistence type="predicted"/>
<dbReference type="Proteomes" id="UP000295443">
    <property type="component" value="Unassembled WGS sequence"/>
</dbReference>
<dbReference type="AlphaFoldDB" id="A0A4R1B5M5"/>
<reference evidence="1 2" key="1">
    <citation type="submission" date="2019-03" db="EMBL/GenBank/DDBJ databases">
        <title>Genome sequence of Thiobacillaceae bacterium LSR1, a sulfur-oxidizing bacterium isolated from freshwater sediment.</title>
        <authorList>
            <person name="Li S."/>
        </authorList>
    </citation>
    <scope>NUCLEOTIDE SEQUENCE [LARGE SCALE GENOMIC DNA]</scope>
    <source>
        <strain evidence="1 2">LSR1</strain>
    </source>
</reference>
<dbReference type="RefSeq" id="WP_131447287.1">
    <property type="nucleotide sequence ID" value="NZ_SJZB01000039.1"/>
</dbReference>